<dbReference type="Proteomes" id="UP000001055">
    <property type="component" value="Unassembled WGS sequence"/>
</dbReference>
<sequence>MSGSGSDSLTEELRAKITRLAAEATTKLATEGLAEQVDILTASNIEYAAFLEEWKKQPGGSQHGSQLPSVRDTTLSAPVHHRLPSAPLPHRQEAFTEDALQLHIALPNRKFDTSFEPDPAPALAPEETLCVAKSSNKATPAPARKAPLKAAPKPTPKPASKPVAKKTPVTKKKELSTEFVDPLSDDDTAMEITVEEDEGDDVKVEEVGDGEEEGAEAEEQSEPEDEDATYVDEELPVPAPSRIVSLRTGSSKYTARRHSAANE</sequence>
<dbReference type="AlphaFoldDB" id="Q0TZW9"/>
<dbReference type="GeneID" id="5981915"/>
<feature type="region of interest" description="Disordered" evidence="1">
    <location>
        <begin position="111"/>
        <end position="263"/>
    </location>
</feature>
<reference evidence="3" key="1">
    <citation type="journal article" date="2007" name="Plant Cell">
        <title>Dothideomycete-plant interactions illuminated by genome sequencing and EST analysis of the wheat pathogen Stagonospora nodorum.</title>
        <authorList>
            <person name="Hane J.K."/>
            <person name="Lowe R.G."/>
            <person name="Solomon P.S."/>
            <person name="Tan K.C."/>
            <person name="Schoch C.L."/>
            <person name="Spatafora J.W."/>
            <person name="Crous P.W."/>
            <person name="Kodira C."/>
            <person name="Birren B.W."/>
            <person name="Galagan J.E."/>
            <person name="Torriani S.F."/>
            <person name="McDonald B.A."/>
            <person name="Oliver R.P."/>
        </authorList>
    </citation>
    <scope>NUCLEOTIDE SEQUENCE [LARGE SCALE GENOMIC DNA]</scope>
    <source>
        <strain evidence="3">SN15 / ATCC MYA-4574 / FGSC 10173</strain>
    </source>
</reference>
<dbReference type="InParanoid" id="Q0TZW9"/>
<evidence type="ECO:0000313" key="3">
    <source>
        <dbReference type="Proteomes" id="UP000001055"/>
    </source>
</evidence>
<proteinExistence type="predicted"/>
<name>Q0TZW9_PHANO</name>
<dbReference type="KEGG" id="pno:SNOG_14815"/>
<gene>
    <name evidence="2" type="ORF">SNOG_14815</name>
</gene>
<dbReference type="VEuPathDB" id="FungiDB:JI435_148150"/>
<accession>Q0TZW9</accession>
<dbReference type="EMBL" id="CH445358">
    <property type="protein sequence ID" value="EAT77667.1"/>
    <property type="molecule type" value="Genomic_DNA"/>
</dbReference>
<feature type="compositionally biased region" description="Basic residues" evidence="1">
    <location>
        <begin position="254"/>
        <end position="263"/>
    </location>
</feature>
<organism evidence="2 3">
    <name type="scientific">Phaeosphaeria nodorum (strain SN15 / ATCC MYA-4574 / FGSC 10173)</name>
    <name type="common">Glume blotch fungus</name>
    <name type="synonym">Parastagonospora nodorum</name>
    <dbReference type="NCBI Taxonomy" id="321614"/>
    <lineage>
        <taxon>Eukaryota</taxon>
        <taxon>Fungi</taxon>
        <taxon>Dikarya</taxon>
        <taxon>Ascomycota</taxon>
        <taxon>Pezizomycotina</taxon>
        <taxon>Dothideomycetes</taxon>
        <taxon>Pleosporomycetidae</taxon>
        <taxon>Pleosporales</taxon>
        <taxon>Pleosporineae</taxon>
        <taxon>Phaeosphaeriaceae</taxon>
        <taxon>Parastagonospora</taxon>
    </lineage>
</organism>
<feature type="compositionally biased region" description="Acidic residues" evidence="1">
    <location>
        <begin position="183"/>
        <end position="200"/>
    </location>
</feature>
<feature type="compositionally biased region" description="Acidic residues" evidence="1">
    <location>
        <begin position="207"/>
        <end position="235"/>
    </location>
</feature>
<feature type="compositionally biased region" description="Low complexity" evidence="1">
    <location>
        <begin position="137"/>
        <end position="152"/>
    </location>
</feature>
<protein>
    <submittedName>
        <fullName evidence="2">Uncharacterized protein</fullName>
    </submittedName>
</protein>
<evidence type="ECO:0000256" key="1">
    <source>
        <dbReference type="SAM" id="MobiDB-lite"/>
    </source>
</evidence>
<evidence type="ECO:0000313" key="2">
    <source>
        <dbReference type="EMBL" id="EAT77667.1"/>
    </source>
</evidence>
<dbReference type="RefSeq" id="XP_001804992.1">
    <property type="nucleotide sequence ID" value="XM_001804940.1"/>
</dbReference>